<evidence type="ECO:0000259" key="2">
    <source>
        <dbReference type="Pfam" id="PF09994"/>
    </source>
</evidence>
<sequence length="554" mass="62764">MASPNHNHLSPPRMETSHSQSSNNTWSGFTSSSHATACNPSQDIDIITAWNLNEPAPRTLVLCFDGTGDQFDADNSNIIKLFTMLQKDDPAQQLVYYQAGIGTYTPPQIATPRTATISKALDEAIAIYLNAHVMSGYEFLMQNYQAGDKICLFGFSRGAYTARALAGMIHKVGLLPKDNHQQVPFAYHMFCRADETGWKQSTAFKKAFSMDVDIHFIGVWDTVCSVGLLAKELPFVSSNGAIKTFRQALSLDEHRAKFKANHYNRPTDAEAKLGTKPGEMPKPGVRRRFNLFDKHRLSVPVPIDEDEDERKEAQEETQFSSADGHNNMTDVLEVWFAGCHCDVGGGSVPNDSIHNLARIPLRWMIREIFDTNVGLRFHSDLLKQVGLEPKSLFPQVLERPPAITELSPDVAKAVLDQEEWRMNAKKLQKKGRTAADIEKEIGREPVVVLTEEEEDFVDAHCDIYDQLKLALWWWILEIIPFQHRTQNTEGKWSRQWYINWGRGRAVPDPVDERAEFNVHRTVQTRLNAKTLKGGPYKWNARFLNGKKQQPNYVP</sequence>
<dbReference type="HOGENOM" id="CLU_005049_5_0_1"/>
<evidence type="ECO:0000313" key="3">
    <source>
        <dbReference type="EMBL" id="EMD42275.1"/>
    </source>
</evidence>
<dbReference type="OrthoDB" id="3162439at2759"/>
<evidence type="ECO:0000313" key="4">
    <source>
        <dbReference type="Proteomes" id="UP000016930"/>
    </source>
</evidence>
<dbReference type="InterPro" id="IPR018712">
    <property type="entry name" value="Tle1-like_cat"/>
</dbReference>
<feature type="compositionally biased region" description="Polar residues" evidence="1">
    <location>
        <begin position="17"/>
        <end position="32"/>
    </location>
</feature>
<organism evidence="3 4">
    <name type="scientific">Ceriporiopsis subvermispora (strain B)</name>
    <name type="common">White-rot fungus</name>
    <name type="synonym">Gelatoporia subvermispora</name>
    <dbReference type="NCBI Taxonomy" id="914234"/>
    <lineage>
        <taxon>Eukaryota</taxon>
        <taxon>Fungi</taxon>
        <taxon>Dikarya</taxon>
        <taxon>Basidiomycota</taxon>
        <taxon>Agaricomycotina</taxon>
        <taxon>Agaricomycetes</taxon>
        <taxon>Polyporales</taxon>
        <taxon>Gelatoporiaceae</taxon>
        <taxon>Gelatoporia</taxon>
    </lineage>
</organism>
<keyword evidence="4" id="KW-1185">Reference proteome</keyword>
<feature type="region of interest" description="Disordered" evidence="1">
    <location>
        <begin position="302"/>
        <end position="325"/>
    </location>
</feature>
<dbReference type="Pfam" id="PF09994">
    <property type="entry name" value="T6SS_Tle1-like_cat"/>
    <property type="match status" value="1"/>
</dbReference>
<dbReference type="AlphaFoldDB" id="M2RCV3"/>
<feature type="region of interest" description="Disordered" evidence="1">
    <location>
        <begin position="1"/>
        <end position="32"/>
    </location>
</feature>
<dbReference type="Proteomes" id="UP000016930">
    <property type="component" value="Unassembled WGS sequence"/>
</dbReference>
<feature type="domain" description="T6SS Phospholipase effector Tle1-like catalytic" evidence="2">
    <location>
        <begin position="58"/>
        <end position="367"/>
    </location>
</feature>
<accession>M2RCV3</accession>
<protein>
    <recommendedName>
        <fullName evidence="2">T6SS Phospholipase effector Tle1-like catalytic domain-containing protein</fullName>
    </recommendedName>
</protein>
<evidence type="ECO:0000256" key="1">
    <source>
        <dbReference type="SAM" id="MobiDB-lite"/>
    </source>
</evidence>
<dbReference type="STRING" id="914234.M2RCV3"/>
<name>M2RCV3_CERS8</name>
<dbReference type="EMBL" id="KB445791">
    <property type="protein sequence ID" value="EMD42275.1"/>
    <property type="molecule type" value="Genomic_DNA"/>
</dbReference>
<dbReference type="PANTHER" id="PTHR33840:SF2">
    <property type="entry name" value="TLE1 PHOSPHOLIPASE DOMAIN-CONTAINING PROTEIN"/>
    <property type="match status" value="1"/>
</dbReference>
<gene>
    <name evidence="3" type="ORF">CERSUDRAFT_110803</name>
</gene>
<dbReference type="InterPro" id="IPR029058">
    <property type="entry name" value="AB_hydrolase_fold"/>
</dbReference>
<reference evidence="3 4" key="1">
    <citation type="journal article" date="2012" name="Proc. Natl. Acad. Sci. U.S.A.">
        <title>Comparative genomics of Ceriporiopsis subvermispora and Phanerochaete chrysosporium provide insight into selective ligninolysis.</title>
        <authorList>
            <person name="Fernandez-Fueyo E."/>
            <person name="Ruiz-Duenas F.J."/>
            <person name="Ferreira P."/>
            <person name="Floudas D."/>
            <person name="Hibbett D.S."/>
            <person name="Canessa P."/>
            <person name="Larrondo L.F."/>
            <person name="James T.Y."/>
            <person name="Seelenfreund D."/>
            <person name="Lobos S."/>
            <person name="Polanco R."/>
            <person name="Tello M."/>
            <person name="Honda Y."/>
            <person name="Watanabe T."/>
            <person name="Watanabe T."/>
            <person name="Ryu J.S."/>
            <person name="Kubicek C.P."/>
            <person name="Schmoll M."/>
            <person name="Gaskell J."/>
            <person name="Hammel K.E."/>
            <person name="St John F.J."/>
            <person name="Vanden Wymelenberg A."/>
            <person name="Sabat G."/>
            <person name="Splinter BonDurant S."/>
            <person name="Syed K."/>
            <person name="Yadav J.S."/>
            <person name="Doddapaneni H."/>
            <person name="Subramanian V."/>
            <person name="Lavin J.L."/>
            <person name="Oguiza J.A."/>
            <person name="Perez G."/>
            <person name="Pisabarro A.G."/>
            <person name="Ramirez L."/>
            <person name="Santoyo F."/>
            <person name="Master E."/>
            <person name="Coutinho P.M."/>
            <person name="Henrissat B."/>
            <person name="Lombard V."/>
            <person name="Magnuson J.K."/>
            <person name="Kuees U."/>
            <person name="Hori C."/>
            <person name="Igarashi K."/>
            <person name="Samejima M."/>
            <person name="Held B.W."/>
            <person name="Barry K.W."/>
            <person name="LaButti K.M."/>
            <person name="Lapidus A."/>
            <person name="Lindquist E.A."/>
            <person name="Lucas S.M."/>
            <person name="Riley R."/>
            <person name="Salamov A.A."/>
            <person name="Hoffmeister D."/>
            <person name="Schwenk D."/>
            <person name="Hadar Y."/>
            <person name="Yarden O."/>
            <person name="de Vries R.P."/>
            <person name="Wiebenga A."/>
            <person name="Stenlid J."/>
            <person name="Eastwood D."/>
            <person name="Grigoriev I.V."/>
            <person name="Berka R.M."/>
            <person name="Blanchette R.A."/>
            <person name="Kersten P."/>
            <person name="Martinez A.T."/>
            <person name="Vicuna R."/>
            <person name="Cullen D."/>
        </authorList>
    </citation>
    <scope>NUCLEOTIDE SEQUENCE [LARGE SCALE GENOMIC DNA]</scope>
    <source>
        <strain evidence="3 4">B</strain>
    </source>
</reference>
<dbReference type="PANTHER" id="PTHR33840">
    <property type="match status" value="1"/>
</dbReference>
<dbReference type="SUPFAM" id="SSF53474">
    <property type="entry name" value="alpha/beta-Hydrolases"/>
    <property type="match status" value="1"/>
</dbReference>
<proteinExistence type="predicted"/>